<sequence>MASFLSPVLGGKMAEHEEEFKIVTFRYADLENKDSNLTDDLEKGFGPDGLGIIGITDVPGYPESRKKLLRLAEKLAHLPEESLRKIQDPESGYSFGWSHGAEKFYGKPDFAKGSFYANVCQDVPTNANPRYISQCRTNLWPSEDLPELEPAFKEMGSLIKAVGYLLAYHCDKYQYQHSGRMGVLESTLRRSQAHKARLLYYYPVNSGSEHSNGTEPQWCGWHCDFGSLTGLTAGMYTKDGVEVTCPDSDAGLYIKTNKGRIVRAVYDENCLAFQVGETTEVLSEGIFHATPHCVQTPKRSNSGVGRSTFALFMQPSWEEILVIPESMRQKVPPGAASTTSLTFGEYSDICTKTYLMTESQ</sequence>
<keyword evidence="2" id="KW-1185">Reference proteome</keyword>
<evidence type="ECO:0008006" key="3">
    <source>
        <dbReference type="Google" id="ProtNLM"/>
    </source>
</evidence>
<proteinExistence type="predicted"/>
<reference evidence="1 2" key="1">
    <citation type="submission" date="2024-09" db="EMBL/GenBank/DDBJ databases">
        <title>Chromosome-scale assembly of Riccia sorocarpa.</title>
        <authorList>
            <person name="Paukszto L."/>
        </authorList>
    </citation>
    <scope>NUCLEOTIDE SEQUENCE [LARGE SCALE GENOMIC DNA]</scope>
    <source>
        <strain evidence="1">LP-2024</strain>
        <tissue evidence="1">Aerial parts of the thallus</tissue>
    </source>
</reference>
<dbReference type="PANTHER" id="PTHR48420">
    <property type="entry name" value="NON-HAEM DIOXYGENASE N-TERMINAL DOMAIN-CONTAINING PROTEIN"/>
    <property type="match status" value="1"/>
</dbReference>
<dbReference type="Proteomes" id="UP001633002">
    <property type="component" value="Unassembled WGS sequence"/>
</dbReference>
<protein>
    <recommendedName>
        <fullName evidence="3">Non-haem dioxygenase N-terminal domain-containing protein</fullName>
    </recommendedName>
</protein>
<gene>
    <name evidence="1" type="ORF">R1sor_017604</name>
</gene>
<dbReference type="AlphaFoldDB" id="A0ABD3IBD2"/>
<dbReference type="InterPro" id="IPR027443">
    <property type="entry name" value="IPNS-like_sf"/>
</dbReference>
<dbReference type="Gene3D" id="2.60.120.330">
    <property type="entry name" value="B-lactam Antibiotic, Isopenicillin N Synthase, Chain"/>
    <property type="match status" value="1"/>
</dbReference>
<organism evidence="1 2">
    <name type="scientific">Riccia sorocarpa</name>
    <dbReference type="NCBI Taxonomy" id="122646"/>
    <lineage>
        <taxon>Eukaryota</taxon>
        <taxon>Viridiplantae</taxon>
        <taxon>Streptophyta</taxon>
        <taxon>Embryophyta</taxon>
        <taxon>Marchantiophyta</taxon>
        <taxon>Marchantiopsida</taxon>
        <taxon>Marchantiidae</taxon>
        <taxon>Marchantiales</taxon>
        <taxon>Ricciaceae</taxon>
        <taxon>Riccia</taxon>
    </lineage>
</organism>
<dbReference type="PANTHER" id="PTHR48420:SF1">
    <property type="entry name" value="NON-HAEM DIOXYGENASE N-TERMINAL DOMAIN-CONTAINING PROTEIN"/>
    <property type="match status" value="1"/>
</dbReference>
<evidence type="ECO:0000313" key="1">
    <source>
        <dbReference type="EMBL" id="KAL3699582.1"/>
    </source>
</evidence>
<dbReference type="EMBL" id="JBJQOH010000001">
    <property type="protein sequence ID" value="KAL3699582.1"/>
    <property type="molecule type" value="Genomic_DNA"/>
</dbReference>
<name>A0ABD3IBD2_9MARC</name>
<accession>A0ABD3IBD2</accession>
<dbReference type="SUPFAM" id="SSF51197">
    <property type="entry name" value="Clavaminate synthase-like"/>
    <property type="match status" value="1"/>
</dbReference>
<evidence type="ECO:0000313" key="2">
    <source>
        <dbReference type="Proteomes" id="UP001633002"/>
    </source>
</evidence>
<comment type="caution">
    <text evidence="1">The sequence shown here is derived from an EMBL/GenBank/DDBJ whole genome shotgun (WGS) entry which is preliminary data.</text>
</comment>